<dbReference type="GO" id="GO:0006048">
    <property type="term" value="P:UDP-N-acetylglucosamine biosynthetic process"/>
    <property type="evidence" value="ECO:0007669"/>
    <property type="project" value="TreeGrafter"/>
</dbReference>
<name>A0A368GQA0_ANCCA</name>
<keyword evidence="3" id="KW-1185">Reference proteome</keyword>
<dbReference type="PANTHER" id="PTHR45955:SF1">
    <property type="entry name" value="PHOSPHOACETYLGLUCOSAMINE MUTASE"/>
    <property type="match status" value="1"/>
</dbReference>
<accession>A0A368GQA0</accession>
<organism evidence="2 3">
    <name type="scientific">Ancylostoma caninum</name>
    <name type="common">Dog hookworm</name>
    <dbReference type="NCBI Taxonomy" id="29170"/>
    <lineage>
        <taxon>Eukaryota</taxon>
        <taxon>Metazoa</taxon>
        <taxon>Ecdysozoa</taxon>
        <taxon>Nematoda</taxon>
        <taxon>Chromadorea</taxon>
        <taxon>Rhabditida</taxon>
        <taxon>Rhabditina</taxon>
        <taxon>Rhabditomorpha</taxon>
        <taxon>Strongyloidea</taxon>
        <taxon>Ancylostomatidae</taxon>
        <taxon>Ancylostomatinae</taxon>
        <taxon>Ancylostoma</taxon>
    </lineage>
</organism>
<gene>
    <name evidence="2" type="ORF">ANCCAN_08819</name>
</gene>
<evidence type="ECO:0000313" key="3">
    <source>
        <dbReference type="Proteomes" id="UP000252519"/>
    </source>
</evidence>
<evidence type="ECO:0000313" key="2">
    <source>
        <dbReference type="EMBL" id="RCN45195.1"/>
    </source>
</evidence>
<dbReference type="STRING" id="29170.A0A368GQA0"/>
<dbReference type="OrthoDB" id="1928at2759"/>
<feature type="domain" description="Phosphoacetylglucosamine mutase AMG1" evidence="1">
    <location>
        <begin position="2"/>
        <end position="33"/>
    </location>
</feature>
<dbReference type="GO" id="GO:0004610">
    <property type="term" value="F:phosphoacetylglucosamine mutase activity"/>
    <property type="evidence" value="ECO:0007669"/>
    <property type="project" value="TreeGrafter"/>
</dbReference>
<evidence type="ECO:0000259" key="1">
    <source>
        <dbReference type="Pfam" id="PF21404"/>
    </source>
</evidence>
<protein>
    <recommendedName>
        <fullName evidence="1">Phosphoacetylglucosamine mutase AMG1 domain-containing protein</fullName>
    </recommendedName>
</protein>
<comment type="caution">
    <text evidence="2">The sequence shown here is derived from an EMBL/GenBank/DDBJ whole genome shotgun (WGS) entry which is preliminary data.</text>
</comment>
<dbReference type="Pfam" id="PF21404">
    <property type="entry name" value="AMG1_III"/>
    <property type="match status" value="1"/>
</dbReference>
<dbReference type="AlphaFoldDB" id="A0A368GQA0"/>
<dbReference type="Proteomes" id="UP000252519">
    <property type="component" value="Unassembled WGS sequence"/>
</dbReference>
<dbReference type="EMBL" id="JOJR01000108">
    <property type="protein sequence ID" value="RCN45195.1"/>
    <property type="molecule type" value="Genomic_DNA"/>
</dbReference>
<reference evidence="2 3" key="1">
    <citation type="submission" date="2014-10" db="EMBL/GenBank/DDBJ databases">
        <title>Draft genome of the hookworm Ancylostoma caninum.</title>
        <authorList>
            <person name="Mitreva M."/>
        </authorList>
    </citation>
    <scope>NUCLEOTIDE SEQUENCE [LARGE SCALE GENOMIC DNA]</scope>
    <source>
        <strain evidence="2 3">Baltimore</strain>
    </source>
</reference>
<proteinExistence type="predicted"/>
<dbReference type="InterPro" id="IPR049022">
    <property type="entry name" value="AMG1_III"/>
</dbReference>
<dbReference type="PANTHER" id="PTHR45955">
    <property type="entry name" value="PHOSPHOACETYLGLUCOSAMINE MUTASE"/>
    <property type="match status" value="1"/>
</dbReference>
<sequence length="77" mass="8967">MRRLQLFSKVVNEVVGDAMADLLVVELLLKWYDFSIEDWERNLYLDAPSVQLKIPVSSWITHPSVMMELSHCSVYLP</sequence>